<evidence type="ECO:0000256" key="5">
    <source>
        <dbReference type="ARBA" id="ARBA00022527"/>
    </source>
</evidence>
<keyword evidence="12 17" id="KW-1133">Transmembrane helix</keyword>
<reference evidence="19" key="2">
    <citation type="journal article" date="2023" name="Plants (Basel)">
        <title>Annotation of the Turnera subulata (Passifloraceae) Draft Genome Reveals the S-Locus Evolved after the Divergence of Turneroideae from Passifloroideae in a Stepwise Manner.</title>
        <authorList>
            <person name="Henning P.M."/>
            <person name="Roalson E.H."/>
            <person name="Mir W."/>
            <person name="McCubbin A.G."/>
            <person name="Shore J.S."/>
        </authorList>
    </citation>
    <scope>NUCLEOTIDE SEQUENCE</scope>
    <source>
        <strain evidence="19">F60SS</strain>
    </source>
</reference>
<evidence type="ECO:0000256" key="10">
    <source>
        <dbReference type="ARBA" id="ARBA00022777"/>
    </source>
</evidence>
<evidence type="ECO:0000313" key="20">
    <source>
        <dbReference type="Proteomes" id="UP001141552"/>
    </source>
</evidence>
<evidence type="ECO:0000256" key="16">
    <source>
        <dbReference type="PROSITE-ProRule" id="PRU10141"/>
    </source>
</evidence>
<dbReference type="GO" id="GO:0002229">
    <property type="term" value="P:defense response to oomycetes"/>
    <property type="evidence" value="ECO:0007669"/>
    <property type="project" value="UniProtKB-ARBA"/>
</dbReference>
<dbReference type="FunFam" id="1.10.510.10:FF:000240">
    <property type="entry name" value="Lectin-domain containing receptor kinase A4.3"/>
    <property type="match status" value="2"/>
</dbReference>
<dbReference type="PROSITE" id="PS00108">
    <property type="entry name" value="PROTEIN_KINASE_ST"/>
    <property type="match status" value="3"/>
</dbReference>
<protein>
    <recommendedName>
        <fullName evidence="18">Protein kinase domain-containing protein</fullName>
    </recommendedName>
</protein>
<evidence type="ECO:0000256" key="8">
    <source>
        <dbReference type="ARBA" id="ARBA00022729"/>
    </source>
</evidence>
<evidence type="ECO:0000256" key="4">
    <source>
        <dbReference type="ARBA" id="ARBA00022475"/>
    </source>
</evidence>
<dbReference type="PROSITE" id="PS50011">
    <property type="entry name" value="PROTEIN_KINASE_DOM"/>
    <property type="match status" value="3"/>
</dbReference>
<dbReference type="Pfam" id="PF07714">
    <property type="entry name" value="PK_Tyr_Ser-Thr"/>
    <property type="match status" value="2"/>
</dbReference>
<evidence type="ECO:0000256" key="3">
    <source>
        <dbReference type="ARBA" id="ARBA00010217"/>
    </source>
</evidence>
<evidence type="ECO:0000256" key="12">
    <source>
        <dbReference type="ARBA" id="ARBA00022989"/>
    </source>
</evidence>
<feature type="non-terminal residue" evidence="19">
    <location>
        <position position="1"/>
    </location>
</feature>
<dbReference type="Pfam" id="PF12819">
    <property type="entry name" value="Malectin_like"/>
    <property type="match status" value="3"/>
</dbReference>
<keyword evidence="4" id="KW-1003">Cell membrane</keyword>
<comment type="caution">
    <text evidence="19">The sequence shown here is derived from an EMBL/GenBank/DDBJ whole genome shotgun (WGS) entry which is preliminary data.</text>
</comment>
<comment type="similarity">
    <text evidence="3">In the C-terminal section; belongs to the protein kinase superfamily. Ser/Thr protein kinase family.</text>
</comment>
<comment type="similarity">
    <text evidence="2">In the N-terminal section; belongs to the leguminous lectin family.</text>
</comment>
<keyword evidence="7 17" id="KW-0812">Transmembrane</keyword>
<evidence type="ECO:0000256" key="15">
    <source>
        <dbReference type="ARBA" id="ARBA00023180"/>
    </source>
</evidence>
<accession>A0A9Q0F411</accession>
<feature type="transmembrane region" description="Helical" evidence="17">
    <location>
        <begin position="1821"/>
        <end position="1844"/>
    </location>
</feature>
<dbReference type="Gene3D" id="1.10.510.10">
    <property type="entry name" value="Transferase(Phosphotransferase) domain 1"/>
    <property type="match status" value="3"/>
</dbReference>
<dbReference type="CDD" id="cd14066">
    <property type="entry name" value="STKc_IRAK"/>
    <property type="match status" value="2"/>
</dbReference>
<evidence type="ECO:0000313" key="19">
    <source>
        <dbReference type="EMBL" id="KAJ4823674.1"/>
    </source>
</evidence>
<dbReference type="InterPro" id="IPR017441">
    <property type="entry name" value="Protein_kinase_ATP_BS"/>
</dbReference>
<evidence type="ECO:0000256" key="17">
    <source>
        <dbReference type="SAM" id="Phobius"/>
    </source>
</evidence>
<dbReference type="PROSITE" id="PS00107">
    <property type="entry name" value="PROTEIN_KINASE_ATP"/>
    <property type="match status" value="3"/>
</dbReference>
<gene>
    <name evidence="19" type="ORF">Tsubulata_027673</name>
</gene>
<feature type="binding site" evidence="16">
    <location>
        <position position="524"/>
    </location>
    <ligand>
        <name>ATP</name>
        <dbReference type="ChEBI" id="CHEBI:30616"/>
    </ligand>
</feature>
<evidence type="ECO:0000256" key="2">
    <source>
        <dbReference type="ARBA" id="ARBA00008536"/>
    </source>
</evidence>
<evidence type="ECO:0000259" key="18">
    <source>
        <dbReference type="PROSITE" id="PS50011"/>
    </source>
</evidence>
<dbReference type="GO" id="GO:0005524">
    <property type="term" value="F:ATP binding"/>
    <property type="evidence" value="ECO:0007669"/>
    <property type="project" value="UniProtKB-UniRule"/>
</dbReference>
<proteinExistence type="inferred from homology"/>
<feature type="domain" description="Protein kinase" evidence="18">
    <location>
        <begin position="497"/>
        <end position="760"/>
    </location>
</feature>
<dbReference type="InterPro" id="IPR001245">
    <property type="entry name" value="Ser-Thr/Tyr_kinase_cat_dom"/>
</dbReference>
<evidence type="ECO:0000256" key="1">
    <source>
        <dbReference type="ARBA" id="ARBA00004251"/>
    </source>
</evidence>
<feature type="transmembrane region" description="Helical" evidence="17">
    <location>
        <begin position="1092"/>
        <end position="1114"/>
    </location>
</feature>
<keyword evidence="14" id="KW-0675">Receptor</keyword>
<dbReference type="GO" id="GO:0005886">
    <property type="term" value="C:plasma membrane"/>
    <property type="evidence" value="ECO:0007669"/>
    <property type="project" value="UniProtKB-SubCell"/>
</dbReference>
<keyword evidence="9 16" id="KW-0547">Nucleotide-binding</keyword>
<dbReference type="Gene3D" id="3.30.200.20">
    <property type="entry name" value="Phosphorylase Kinase, domain 1"/>
    <property type="match status" value="3"/>
</dbReference>
<keyword evidence="11 16" id="KW-0067">ATP-binding</keyword>
<evidence type="ECO:0000256" key="9">
    <source>
        <dbReference type="ARBA" id="ARBA00022741"/>
    </source>
</evidence>
<dbReference type="InterPro" id="IPR011009">
    <property type="entry name" value="Kinase-like_dom_sf"/>
</dbReference>
<evidence type="ECO:0000256" key="11">
    <source>
        <dbReference type="ARBA" id="ARBA00022840"/>
    </source>
</evidence>
<dbReference type="PANTHER" id="PTHR45631">
    <property type="entry name" value="OS07G0107800 PROTEIN-RELATED"/>
    <property type="match status" value="1"/>
</dbReference>
<feature type="binding site" evidence="16">
    <location>
        <position position="1196"/>
    </location>
    <ligand>
        <name>ATP</name>
        <dbReference type="ChEBI" id="CHEBI:30616"/>
    </ligand>
</feature>
<sequence>IDCGAPDNANYTDEITGITYLPDSSFISTGVSHSVSPEFKTFAAGRQQENLRSFPEGDRNCYKVGVKRGTKYLIRAIFMYGNYDGRNILPQFDLHLGPDKWVTMDVTNATTNTFKDIIHVPTKNYVHVCLVNTGSGTPFISALELRPLNNNSYVSAAAALALLLRYDMGSTTTETLRYPADVHDRVWVPYHLVKLEDISTSQKIDMVSQNNYQPPSIVMSTTSTPKTASEPLEFSVDIEDPNLQVYFYVHFAEIAQPRTNQSRQFNITINGKFWYGPVVPDYLYTTTVYSRGPWIGGKFDFSLFKVGGSTLPPLINAIESVYGIRRNWQGDPCAPRAYMWDGLDCTYRDSDTSRITSLRKKINYKPFPYVSPSMYISLLSVNGNIEHWLRNLSSYGLTGEITNYIADLTDLSNNSLNGSVPDFLSRLPSLKVLLGGNPNLCTSGSCKKKHKTAVAVVASVAAVVIIIEKDANDNKTYKSMEQKNRCFTKAEVLNITNNFERVLGKGGFGTVYHGYLDDVPVAVKMLSPSSAQGYKQFQAEVKLLLRVHHRNLTNLIGFCDEGTTLGLIYEYMANGDLEEHLSDTSKNILSWERRLQIAYLHNGCKPPIVHRDVKTSNILLNESFQAKLADFGLSRTFTVEDGSHVSTAVAGTPGYLDPEYHVTSWLTEKSDVYSFGVVLLRIITGKPVIPRTNERGHISQWVGSMLANGDIKNIVDPKLHGMFNLNSVWKAVEIAVACTALTSTGRPTMNQVVTELSESLGIEAAGTKYMHQNEPNISNAVITESLPLARLDCGLPDGKAYTDASTKINYTSDAAFVESGMTKNIANEYNIISLQQQLFYVRSFPEGRRSCYHINVTSGTKYLIRATFMYGNYDNLNKVPGFDLHLGPNLWDSVKLDNASDISTREILYVPSLDYVHVCLINTDLGTPFISALELRPLKNNIYPAEAGALVLYRRLDVGSIDNKTVRYGLDVYDRIWKPFNNEVWGQLSTIYTIDLMNQTDYQPPSYVYVNGGLWHGPITPRYLYSTTVYNATPFNQGIYQFMISATGNATLPPILNALEIYAENNLSQSQTDQIEGIYPTIVSCKTTKIPFVPVVASVASLFVLVCACAAIWIRRRKHRGREVPNIMAFRNLEELKSPSLISSVPRVDEVLEARNRRFTFLEIRRITDNFQRVLGKGGFGTVYYGHLHGTPVAVKMLSSSSVQGYDQFRAEVKLLLRAHHGNLTTLIGYCHENHKMGLVYEYMANGNLEQHLSDLKLDWRQHKYLHHGCRPPIVHRDVKTSNILLNDKFQAKLSDFGLSRSFPMEGATHVSTGVAGTFGYLDPEYYTTQRLTTKSDVYSFGVVLLEIITRKPANARTTERTHISQWVRSMLTNSEVKDIVDPRLGGDFDSTSVQRAVDIAMACVTPTSAGRPTMQQVVNELNQCLTLEMARRNPELEHDDNDPTDPAQFINVDNILSETTPLATHLDCGLPDGNAYKDASTKINYTSDAAFVESGISKNIATEYHITSLQQQLYYVRSFPEVSRSCYYINVTSGAKYLIRATFMYGNYDNLNKVPGFDLHLGPNLWDSVKLDNASDVSTKEILYVPSLDYVHVCLVNTDLGTLFISALELRPLKNNIYPAESGALALSRRLDVGSLDNETVRYGLDDYDRIWKPVNYEEWGQLSTEYIIDALDQTDYQPPSYVMSTAVTPANNSTPLVLSIGRADPLSRFYVALHFAELEELQANQNREFEIYVNGKIWHGPITPRYLYSTTIYIATPFNERRNNQFLISATGNATLPPVLNAKLVRKPAHRSHSNPTAREIKQSFAAVEVSCKTTSIPVVPVVACVASLFVLVCACAAIWIIRREQRVPRVDEVLEARNRRFTFLKIRRITDNFQRVLGKGGFGTVYYGHLHGIPVAVKMLSSSSVQGYDQFRAEVKLLLLAHHGNLTTLIGYCHENHKMGLVYEYMANGNLEQHLSGLEYLHHGCRPPIVHRDVKTSNILLNDKFQAKLSDFGLSRSFPMEGATHSRYYTTQRLTTKSDVYSFGVVLLEIITRKPANARTTERTHISQWVRSMLANGEVKNIVDPRLGGDFESTSLQRAVAIAMACVTPTSGGRPTMQQVVNELNQCLTLEMARRNPELEHDDNDPTDPAQFINVDNILSETTPLATQ</sequence>
<dbReference type="Gene3D" id="3.80.10.10">
    <property type="entry name" value="Ribonuclease Inhibitor"/>
    <property type="match status" value="1"/>
</dbReference>
<name>A0A9Q0F411_9ROSI</name>
<evidence type="ECO:0000256" key="6">
    <source>
        <dbReference type="ARBA" id="ARBA00022679"/>
    </source>
</evidence>
<dbReference type="FunFam" id="3.30.200.20:FF:000394">
    <property type="entry name" value="Leucine-rich repeat receptor-like protein kinase"/>
    <property type="match status" value="2"/>
</dbReference>
<dbReference type="InterPro" id="IPR024788">
    <property type="entry name" value="Malectin-like_Carb-bd_dom"/>
</dbReference>
<reference evidence="19" key="1">
    <citation type="submission" date="2022-02" db="EMBL/GenBank/DDBJ databases">
        <authorList>
            <person name="Henning P.M."/>
            <person name="McCubbin A.G."/>
            <person name="Shore J.S."/>
        </authorList>
    </citation>
    <scope>NUCLEOTIDE SEQUENCE</scope>
    <source>
        <strain evidence="19">F60SS</strain>
        <tissue evidence="19">Leaves</tissue>
    </source>
</reference>
<feature type="non-terminal residue" evidence="19">
    <location>
        <position position="2151"/>
    </location>
</feature>
<organism evidence="19 20">
    <name type="scientific">Turnera subulata</name>
    <dbReference type="NCBI Taxonomy" id="218843"/>
    <lineage>
        <taxon>Eukaryota</taxon>
        <taxon>Viridiplantae</taxon>
        <taxon>Streptophyta</taxon>
        <taxon>Embryophyta</taxon>
        <taxon>Tracheophyta</taxon>
        <taxon>Spermatophyta</taxon>
        <taxon>Magnoliopsida</taxon>
        <taxon>eudicotyledons</taxon>
        <taxon>Gunneridae</taxon>
        <taxon>Pentapetalae</taxon>
        <taxon>rosids</taxon>
        <taxon>fabids</taxon>
        <taxon>Malpighiales</taxon>
        <taxon>Passifloraceae</taxon>
        <taxon>Turnera</taxon>
    </lineage>
</organism>
<keyword evidence="20" id="KW-1185">Reference proteome</keyword>
<dbReference type="InterPro" id="IPR008271">
    <property type="entry name" value="Ser/Thr_kinase_AS"/>
</dbReference>
<dbReference type="SUPFAM" id="SSF56112">
    <property type="entry name" value="Protein kinase-like (PK-like)"/>
    <property type="match status" value="3"/>
</dbReference>
<keyword evidence="13 17" id="KW-0472">Membrane</keyword>
<keyword evidence="15" id="KW-0325">Glycoprotein</keyword>
<dbReference type="EMBL" id="JAKUCV010007390">
    <property type="protein sequence ID" value="KAJ4823674.1"/>
    <property type="molecule type" value="Genomic_DNA"/>
</dbReference>
<dbReference type="GO" id="GO:0004674">
    <property type="term" value="F:protein serine/threonine kinase activity"/>
    <property type="evidence" value="ECO:0007669"/>
    <property type="project" value="UniProtKB-KW"/>
</dbReference>
<evidence type="ECO:0000256" key="14">
    <source>
        <dbReference type="ARBA" id="ARBA00023170"/>
    </source>
</evidence>
<dbReference type="InterPro" id="IPR000719">
    <property type="entry name" value="Prot_kinase_dom"/>
</dbReference>
<dbReference type="PANTHER" id="PTHR45631:SF202">
    <property type="entry name" value="SENESCENCE-INDUCED RECEPTOR-LIKE SERINE_THREONINE-PROTEIN KINASE"/>
    <property type="match status" value="1"/>
</dbReference>
<keyword evidence="8" id="KW-0732">Signal</keyword>
<dbReference type="OrthoDB" id="1744097at2759"/>
<dbReference type="SMART" id="SM00220">
    <property type="entry name" value="S_TKc"/>
    <property type="match status" value="3"/>
</dbReference>
<dbReference type="InterPro" id="IPR032675">
    <property type="entry name" value="LRR_dom_sf"/>
</dbReference>
<comment type="subcellular location">
    <subcellularLocation>
        <location evidence="1">Cell membrane</location>
        <topology evidence="1">Single-pass type I membrane protein</topology>
    </subcellularLocation>
</comment>
<feature type="binding site" evidence="16">
    <location>
        <position position="1901"/>
    </location>
    <ligand>
        <name>ATP</name>
        <dbReference type="ChEBI" id="CHEBI:30616"/>
    </ligand>
</feature>
<keyword evidence="10" id="KW-0418">Kinase</keyword>
<feature type="domain" description="Protein kinase" evidence="18">
    <location>
        <begin position="1169"/>
        <end position="1426"/>
    </location>
</feature>
<keyword evidence="5" id="KW-0723">Serine/threonine-protein kinase</keyword>
<keyword evidence="6" id="KW-0808">Transferase</keyword>
<dbReference type="Pfam" id="PF00069">
    <property type="entry name" value="Pkinase"/>
    <property type="match status" value="1"/>
</dbReference>
<evidence type="ECO:0000256" key="13">
    <source>
        <dbReference type="ARBA" id="ARBA00023136"/>
    </source>
</evidence>
<evidence type="ECO:0000256" key="7">
    <source>
        <dbReference type="ARBA" id="ARBA00022692"/>
    </source>
</evidence>
<dbReference type="Proteomes" id="UP001141552">
    <property type="component" value="Unassembled WGS sequence"/>
</dbReference>
<feature type="domain" description="Protein kinase" evidence="18">
    <location>
        <begin position="1874"/>
        <end position="2111"/>
    </location>
</feature>